<dbReference type="EMBL" id="SNRW01001742">
    <property type="protein sequence ID" value="KAA6395208.1"/>
    <property type="molecule type" value="Genomic_DNA"/>
</dbReference>
<name>A0A5J4WJY6_9EUKA</name>
<feature type="region of interest" description="Disordered" evidence="1">
    <location>
        <begin position="177"/>
        <end position="223"/>
    </location>
</feature>
<evidence type="ECO:0000256" key="1">
    <source>
        <dbReference type="SAM" id="MobiDB-lite"/>
    </source>
</evidence>
<comment type="caution">
    <text evidence="2">The sequence shown here is derived from an EMBL/GenBank/DDBJ whole genome shotgun (WGS) entry which is preliminary data.</text>
</comment>
<dbReference type="AlphaFoldDB" id="A0A5J4WJY6"/>
<evidence type="ECO:0008006" key="4">
    <source>
        <dbReference type="Google" id="ProtNLM"/>
    </source>
</evidence>
<sequence length="223" mass="25576">ITKKTKSSSAKHHASILNTKFSLIFVTVQVSTTVQRLTTHAISNHLINNPRYGSTWDINELFEYWRERPESYILLSEELQVKLASFIMSLCFVRMEEIANIDLSVSIIDEEEHTAAFRASRARLVRKKGSGFHCIYTCKESRREASYLDYLKIKGAVKEFPKEIYYNNLLQEMISESPNDHESAKVQNSQMQKDDQDIELQEEAQNSSMTQDSDGAITIGAQK</sequence>
<gene>
    <name evidence="2" type="ORF">EZS28_009264</name>
</gene>
<organism evidence="2 3">
    <name type="scientific">Streblomastix strix</name>
    <dbReference type="NCBI Taxonomy" id="222440"/>
    <lineage>
        <taxon>Eukaryota</taxon>
        <taxon>Metamonada</taxon>
        <taxon>Preaxostyla</taxon>
        <taxon>Oxymonadida</taxon>
        <taxon>Streblomastigidae</taxon>
        <taxon>Streblomastix</taxon>
    </lineage>
</organism>
<protein>
    <recommendedName>
        <fullName evidence="4">Tyr recombinase domain-containing protein</fullName>
    </recommendedName>
</protein>
<reference evidence="2 3" key="1">
    <citation type="submission" date="2019-03" db="EMBL/GenBank/DDBJ databases">
        <title>Single cell metagenomics reveals metabolic interactions within the superorganism composed of flagellate Streblomastix strix and complex community of Bacteroidetes bacteria on its surface.</title>
        <authorList>
            <person name="Treitli S.C."/>
            <person name="Kolisko M."/>
            <person name="Husnik F."/>
            <person name="Keeling P."/>
            <person name="Hampl V."/>
        </authorList>
    </citation>
    <scope>NUCLEOTIDE SEQUENCE [LARGE SCALE GENOMIC DNA]</scope>
    <source>
        <strain evidence="2">ST1C</strain>
    </source>
</reference>
<evidence type="ECO:0000313" key="3">
    <source>
        <dbReference type="Proteomes" id="UP000324800"/>
    </source>
</evidence>
<proteinExistence type="predicted"/>
<feature type="non-terminal residue" evidence="2">
    <location>
        <position position="1"/>
    </location>
</feature>
<evidence type="ECO:0000313" key="2">
    <source>
        <dbReference type="EMBL" id="KAA6395208.1"/>
    </source>
</evidence>
<dbReference type="Proteomes" id="UP000324800">
    <property type="component" value="Unassembled WGS sequence"/>
</dbReference>
<feature type="compositionally biased region" description="Polar residues" evidence="1">
    <location>
        <begin position="203"/>
        <end position="213"/>
    </location>
</feature>
<accession>A0A5J4WJY6</accession>